<dbReference type="SUPFAM" id="SSF56672">
    <property type="entry name" value="DNA/RNA polymerases"/>
    <property type="match status" value="1"/>
</dbReference>
<reference evidence="2" key="2">
    <citation type="journal article" date="2024" name="Plant">
        <title>Genomic evolution and insights into agronomic trait innovations of Sesamum species.</title>
        <authorList>
            <person name="Miao H."/>
            <person name="Wang L."/>
            <person name="Qu L."/>
            <person name="Liu H."/>
            <person name="Sun Y."/>
            <person name="Le M."/>
            <person name="Wang Q."/>
            <person name="Wei S."/>
            <person name="Zheng Y."/>
            <person name="Lin W."/>
            <person name="Duan Y."/>
            <person name="Cao H."/>
            <person name="Xiong S."/>
            <person name="Wang X."/>
            <person name="Wei L."/>
            <person name="Li C."/>
            <person name="Ma Q."/>
            <person name="Ju M."/>
            <person name="Zhao R."/>
            <person name="Li G."/>
            <person name="Mu C."/>
            <person name="Tian Q."/>
            <person name="Mei H."/>
            <person name="Zhang T."/>
            <person name="Gao T."/>
            <person name="Zhang H."/>
        </authorList>
    </citation>
    <scope>NUCLEOTIDE SEQUENCE</scope>
    <source>
        <strain evidence="2">KEN8</strain>
    </source>
</reference>
<sequence>MRADILGTSTLELSTLISRGTTELVEVPPNADVVACRWVFTLKVWADRTLERFKACLVAKGFTQMYGVDYFKTFSPIARLNSIRVLFSLAVNLYWPMYQMNIKNAFLYGDLNETIYMEQPPSYVAQGESNAWCKANHSGFVRTKGSGTIVIAVYVDDILITGKDVVRIEKTKTYLRKLRH</sequence>
<name>A0AAW2QYY1_9LAMI</name>
<accession>A0AAW2QYY1</accession>
<evidence type="ECO:0000313" key="2">
    <source>
        <dbReference type="EMBL" id="KAL0373048.1"/>
    </source>
</evidence>
<dbReference type="Pfam" id="PF07727">
    <property type="entry name" value="RVT_2"/>
    <property type="match status" value="1"/>
</dbReference>
<protein>
    <submittedName>
        <fullName evidence="2">Retrovirus-related Pol polyprotein from transposon TNT 1-94</fullName>
    </submittedName>
</protein>
<comment type="caution">
    <text evidence="2">The sequence shown here is derived from an EMBL/GenBank/DDBJ whole genome shotgun (WGS) entry which is preliminary data.</text>
</comment>
<gene>
    <name evidence="2" type="ORF">Scaly_0986400</name>
</gene>
<reference evidence="2" key="1">
    <citation type="submission" date="2020-06" db="EMBL/GenBank/DDBJ databases">
        <authorList>
            <person name="Li T."/>
            <person name="Hu X."/>
            <person name="Zhang T."/>
            <person name="Song X."/>
            <person name="Zhang H."/>
            <person name="Dai N."/>
            <person name="Sheng W."/>
            <person name="Hou X."/>
            <person name="Wei L."/>
        </authorList>
    </citation>
    <scope>NUCLEOTIDE SEQUENCE</scope>
    <source>
        <strain evidence="2">KEN8</strain>
        <tissue evidence="2">Leaf</tissue>
    </source>
</reference>
<dbReference type="InterPro" id="IPR013103">
    <property type="entry name" value="RVT_2"/>
</dbReference>
<feature type="domain" description="Reverse transcriptase Ty1/copia-type" evidence="1">
    <location>
        <begin position="21"/>
        <end position="138"/>
    </location>
</feature>
<organism evidence="2">
    <name type="scientific">Sesamum calycinum</name>
    <dbReference type="NCBI Taxonomy" id="2727403"/>
    <lineage>
        <taxon>Eukaryota</taxon>
        <taxon>Viridiplantae</taxon>
        <taxon>Streptophyta</taxon>
        <taxon>Embryophyta</taxon>
        <taxon>Tracheophyta</taxon>
        <taxon>Spermatophyta</taxon>
        <taxon>Magnoliopsida</taxon>
        <taxon>eudicotyledons</taxon>
        <taxon>Gunneridae</taxon>
        <taxon>Pentapetalae</taxon>
        <taxon>asterids</taxon>
        <taxon>lamiids</taxon>
        <taxon>Lamiales</taxon>
        <taxon>Pedaliaceae</taxon>
        <taxon>Sesamum</taxon>
    </lineage>
</organism>
<dbReference type="EMBL" id="JACGWM010000005">
    <property type="protein sequence ID" value="KAL0373048.1"/>
    <property type="molecule type" value="Genomic_DNA"/>
</dbReference>
<dbReference type="AlphaFoldDB" id="A0AAW2QYY1"/>
<dbReference type="InterPro" id="IPR043502">
    <property type="entry name" value="DNA/RNA_pol_sf"/>
</dbReference>
<evidence type="ECO:0000259" key="1">
    <source>
        <dbReference type="Pfam" id="PF07727"/>
    </source>
</evidence>
<proteinExistence type="predicted"/>